<dbReference type="PANTHER" id="PTHR43427:SF6">
    <property type="entry name" value="CHLORIDE CHANNEL PROTEIN CLC-E"/>
    <property type="match status" value="1"/>
</dbReference>
<dbReference type="InterPro" id="IPR050368">
    <property type="entry name" value="ClC-type_chloride_channel"/>
</dbReference>
<dbReference type="InterPro" id="IPR001807">
    <property type="entry name" value="ClC"/>
</dbReference>
<feature type="transmembrane region" description="Helical" evidence="10">
    <location>
        <begin position="347"/>
        <end position="372"/>
    </location>
</feature>
<keyword evidence="9" id="KW-0407">Ion channel</keyword>
<dbReference type="Gene3D" id="1.10.3080.10">
    <property type="entry name" value="Clc chloride channel"/>
    <property type="match status" value="1"/>
</dbReference>
<feature type="transmembrane region" description="Helical" evidence="10">
    <location>
        <begin position="227"/>
        <end position="247"/>
    </location>
</feature>
<evidence type="ECO:0000256" key="10">
    <source>
        <dbReference type="SAM" id="Phobius"/>
    </source>
</evidence>
<dbReference type="GO" id="GO:0005886">
    <property type="term" value="C:plasma membrane"/>
    <property type="evidence" value="ECO:0007669"/>
    <property type="project" value="TreeGrafter"/>
</dbReference>
<organism evidence="11 12">
    <name type="scientific">Chromobacterium alticapitis</name>
    <dbReference type="NCBI Taxonomy" id="2073169"/>
    <lineage>
        <taxon>Bacteria</taxon>
        <taxon>Pseudomonadati</taxon>
        <taxon>Pseudomonadota</taxon>
        <taxon>Betaproteobacteria</taxon>
        <taxon>Neisseriales</taxon>
        <taxon>Chromobacteriaceae</taxon>
        <taxon>Chromobacterium</taxon>
    </lineage>
</organism>
<dbReference type="SUPFAM" id="SSF81340">
    <property type="entry name" value="Clc chloride channel"/>
    <property type="match status" value="1"/>
</dbReference>
<keyword evidence="12" id="KW-1185">Reference proteome</keyword>
<keyword evidence="2" id="KW-0813">Transport</keyword>
<dbReference type="PANTHER" id="PTHR43427">
    <property type="entry name" value="CHLORIDE CHANNEL PROTEIN CLC-E"/>
    <property type="match status" value="1"/>
</dbReference>
<evidence type="ECO:0000256" key="8">
    <source>
        <dbReference type="ARBA" id="ARBA00023214"/>
    </source>
</evidence>
<keyword evidence="8" id="KW-0868">Chloride</keyword>
<name>A0A2S5DKK1_9NEIS</name>
<evidence type="ECO:0000313" key="12">
    <source>
        <dbReference type="Proteomes" id="UP000237082"/>
    </source>
</evidence>
<keyword evidence="4 10" id="KW-1133">Transmembrane helix</keyword>
<evidence type="ECO:0000256" key="6">
    <source>
        <dbReference type="ARBA" id="ARBA00023136"/>
    </source>
</evidence>
<dbReference type="Proteomes" id="UP000237082">
    <property type="component" value="Unassembled WGS sequence"/>
</dbReference>
<dbReference type="GO" id="GO:0005254">
    <property type="term" value="F:chloride channel activity"/>
    <property type="evidence" value="ECO:0007669"/>
    <property type="project" value="UniProtKB-KW"/>
</dbReference>
<dbReference type="PROSITE" id="PS51257">
    <property type="entry name" value="PROKAR_LIPOPROTEIN"/>
    <property type="match status" value="1"/>
</dbReference>
<keyword evidence="3 10" id="KW-0812">Transmembrane</keyword>
<feature type="transmembrane region" description="Helical" evidence="10">
    <location>
        <begin position="378"/>
        <end position="404"/>
    </location>
</feature>
<keyword evidence="6 10" id="KW-0472">Membrane</keyword>
<proteinExistence type="predicted"/>
<feature type="transmembrane region" description="Helical" evidence="10">
    <location>
        <begin position="155"/>
        <end position="180"/>
    </location>
</feature>
<comment type="subcellular location">
    <subcellularLocation>
        <location evidence="1">Membrane</location>
        <topology evidence="1">Multi-pass membrane protein</topology>
    </subcellularLocation>
</comment>
<feature type="transmembrane region" description="Helical" evidence="10">
    <location>
        <begin position="12"/>
        <end position="35"/>
    </location>
</feature>
<dbReference type="GO" id="GO:0034707">
    <property type="term" value="C:chloride channel complex"/>
    <property type="evidence" value="ECO:0007669"/>
    <property type="project" value="UniProtKB-KW"/>
</dbReference>
<sequence length="437" mass="45793">MHASPRHHRLIVFPLLAAGCGIAGALLVLCFQLLLHAIEHVMAGHGGGGLVEIASRLEPWQRALAPIVGGLLAGTVLEQGGRLLRGAAAGDYLEAVRVGDGHLSLRRTLINSLSSLCTVASGGSIGREGAMVALSAQGGSLLARWLPMTLPRRRRLVACGIAAGWAAAYHAPLSAVIFVCEVVWRRLDWRSLPALALAALTASLTVDHLFGLSPLYQPPPLSAPGQLALAGYCLLALGLGAVSPLFLRLMERGRHAFGRLPMRLPSRMALGGAVAGGLAWFWPQMWGNGYSTVSWLLGHQPPWTLVLTLLLCKLAATAATSGSGAVGGIFTPMLFAGAAGGALAGQWLNLALPGWLPGGGAVLVGMAAFLAATARAPWLAVVMLMELTGAYSMLLPVALAAALAARVSRLLGGRALYQDEEDAPGLRRPGRWWRRRR</sequence>
<accession>A0A2S5DKK1</accession>
<evidence type="ECO:0000256" key="5">
    <source>
        <dbReference type="ARBA" id="ARBA00023065"/>
    </source>
</evidence>
<dbReference type="Pfam" id="PF00654">
    <property type="entry name" value="Voltage_CLC"/>
    <property type="match status" value="1"/>
</dbReference>
<evidence type="ECO:0000313" key="11">
    <source>
        <dbReference type="EMBL" id="POZ63603.1"/>
    </source>
</evidence>
<evidence type="ECO:0000256" key="3">
    <source>
        <dbReference type="ARBA" id="ARBA00022692"/>
    </source>
</evidence>
<dbReference type="EMBL" id="PQWB01000011">
    <property type="protein sequence ID" value="POZ63603.1"/>
    <property type="molecule type" value="Genomic_DNA"/>
</dbReference>
<evidence type="ECO:0000256" key="4">
    <source>
        <dbReference type="ARBA" id="ARBA00022989"/>
    </source>
</evidence>
<protein>
    <submittedName>
        <fullName evidence="11">Chloride channel protein</fullName>
    </submittedName>
</protein>
<feature type="transmembrane region" description="Helical" evidence="10">
    <location>
        <begin position="192"/>
        <end position="215"/>
    </location>
</feature>
<dbReference type="CDD" id="cd00400">
    <property type="entry name" value="Voltage_gated_ClC"/>
    <property type="match status" value="1"/>
</dbReference>
<keyword evidence="5" id="KW-0406">Ion transport</keyword>
<feature type="transmembrane region" description="Helical" evidence="10">
    <location>
        <begin position="268"/>
        <end position="285"/>
    </location>
</feature>
<dbReference type="PRINTS" id="PR00762">
    <property type="entry name" value="CLCHANNEL"/>
</dbReference>
<gene>
    <name evidence="11" type="ORF">C2I19_02935</name>
</gene>
<feature type="transmembrane region" description="Helical" evidence="10">
    <location>
        <begin position="305"/>
        <end position="335"/>
    </location>
</feature>
<dbReference type="InterPro" id="IPR014743">
    <property type="entry name" value="Cl-channel_core"/>
</dbReference>
<evidence type="ECO:0000256" key="7">
    <source>
        <dbReference type="ARBA" id="ARBA00023173"/>
    </source>
</evidence>
<dbReference type="AlphaFoldDB" id="A0A2S5DKK1"/>
<reference evidence="12" key="1">
    <citation type="submission" date="2018-02" db="EMBL/GenBank/DDBJ databases">
        <authorList>
            <person name="O'Hara-Hanley K."/>
            <person name="Soby S."/>
        </authorList>
    </citation>
    <scope>NUCLEOTIDE SEQUENCE [LARGE SCALE GENOMIC DNA]</scope>
    <source>
        <strain evidence="12">MWU14-2602</strain>
    </source>
</reference>
<keyword evidence="7" id="KW-0869">Chloride channel</keyword>
<evidence type="ECO:0000256" key="9">
    <source>
        <dbReference type="ARBA" id="ARBA00023303"/>
    </source>
</evidence>
<evidence type="ECO:0000256" key="2">
    <source>
        <dbReference type="ARBA" id="ARBA00022448"/>
    </source>
</evidence>
<evidence type="ECO:0000256" key="1">
    <source>
        <dbReference type="ARBA" id="ARBA00004141"/>
    </source>
</evidence>
<comment type="caution">
    <text evidence="11">The sequence shown here is derived from an EMBL/GenBank/DDBJ whole genome shotgun (WGS) entry which is preliminary data.</text>
</comment>